<evidence type="ECO:0000313" key="6">
    <source>
        <dbReference type="Proteomes" id="UP000612055"/>
    </source>
</evidence>
<evidence type="ECO:0000313" key="5">
    <source>
        <dbReference type="EMBL" id="KAG2501289.1"/>
    </source>
</evidence>
<feature type="region of interest" description="Disordered" evidence="4">
    <location>
        <begin position="1"/>
        <end position="28"/>
    </location>
</feature>
<dbReference type="PANTHER" id="PTHR24171">
    <property type="entry name" value="ANKYRIN REPEAT DOMAIN-CONTAINING PROTEIN 39-RELATED"/>
    <property type="match status" value="1"/>
</dbReference>
<sequence>MDWWSELPEQQLGSWHGPAGVKPDGGGSVRGCGRLGDMRLHRAACNRDATLIERLVVGEGADVNEVEAAGNTPLHNAAWEGWEEGVALLLRLGAKVNASNNAGDRPWHWAKAMGHEGVMALLEQHGALKDKGKVLVQEHVPKVKDFFSKPCWAHHPKPYADFVAAKKAEAAAAAAERKRAIRV</sequence>
<dbReference type="PROSITE" id="PS50297">
    <property type="entry name" value="ANK_REP_REGION"/>
    <property type="match status" value="1"/>
</dbReference>
<feature type="repeat" description="ANK" evidence="3">
    <location>
        <begin position="69"/>
        <end position="101"/>
    </location>
</feature>
<proteinExistence type="predicted"/>
<evidence type="ECO:0000256" key="3">
    <source>
        <dbReference type="PROSITE-ProRule" id="PRU00023"/>
    </source>
</evidence>
<evidence type="ECO:0000256" key="2">
    <source>
        <dbReference type="ARBA" id="ARBA00023043"/>
    </source>
</evidence>
<dbReference type="SUPFAM" id="SSF48403">
    <property type="entry name" value="Ankyrin repeat"/>
    <property type="match status" value="1"/>
</dbReference>
<dbReference type="InterPro" id="IPR002110">
    <property type="entry name" value="Ankyrin_rpt"/>
</dbReference>
<dbReference type="SMART" id="SM00248">
    <property type="entry name" value="ANK"/>
    <property type="match status" value="3"/>
</dbReference>
<organism evidence="5 6">
    <name type="scientific">Edaphochlamys debaryana</name>
    <dbReference type="NCBI Taxonomy" id="47281"/>
    <lineage>
        <taxon>Eukaryota</taxon>
        <taxon>Viridiplantae</taxon>
        <taxon>Chlorophyta</taxon>
        <taxon>core chlorophytes</taxon>
        <taxon>Chlorophyceae</taxon>
        <taxon>CS clade</taxon>
        <taxon>Chlamydomonadales</taxon>
        <taxon>Chlamydomonadales incertae sedis</taxon>
        <taxon>Edaphochlamys</taxon>
    </lineage>
</organism>
<dbReference type="PANTHER" id="PTHR24171:SF9">
    <property type="entry name" value="ANKYRIN REPEAT DOMAIN-CONTAINING PROTEIN 39"/>
    <property type="match status" value="1"/>
</dbReference>
<dbReference type="InterPro" id="IPR036770">
    <property type="entry name" value="Ankyrin_rpt-contain_sf"/>
</dbReference>
<dbReference type="Proteomes" id="UP000612055">
    <property type="component" value="Unassembled WGS sequence"/>
</dbReference>
<dbReference type="AlphaFoldDB" id="A0A835YP62"/>
<dbReference type="Gene3D" id="1.25.40.20">
    <property type="entry name" value="Ankyrin repeat-containing domain"/>
    <property type="match status" value="1"/>
</dbReference>
<evidence type="ECO:0000256" key="1">
    <source>
        <dbReference type="ARBA" id="ARBA00022737"/>
    </source>
</evidence>
<keyword evidence="6" id="KW-1185">Reference proteome</keyword>
<accession>A0A835YP62</accession>
<dbReference type="EMBL" id="JAEHOE010000002">
    <property type="protein sequence ID" value="KAG2501289.1"/>
    <property type="molecule type" value="Genomic_DNA"/>
</dbReference>
<gene>
    <name evidence="5" type="ORF">HYH03_001089</name>
</gene>
<protein>
    <submittedName>
        <fullName evidence="5">Uncharacterized protein</fullName>
    </submittedName>
</protein>
<name>A0A835YP62_9CHLO</name>
<reference evidence="5" key="1">
    <citation type="journal article" date="2020" name="bioRxiv">
        <title>Comparative genomics of Chlamydomonas.</title>
        <authorList>
            <person name="Craig R.J."/>
            <person name="Hasan A.R."/>
            <person name="Ness R.W."/>
            <person name="Keightley P.D."/>
        </authorList>
    </citation>
    <scope>NUCLEOTIDE SEQUENCE</scope>
    <source>
        <strain evidence="5">CCAP 11/70</strain>
    </source>
</reference>
<evidence type="ECO:0000256" key="4">
    <source>
        <dbReference type="SAM" id="MobiDB-lite"/>
    </source>
</evidence>
<keyword evidence="1" id="KW-0677">Repeat</keyword>
<dbReference type="OrthoDB" id="71307at2759"/>
<comment type="caution">
    <text evidence="5">The sequence shown here is derived from an EMBL/GenBank/DDBJ whole genome shotgun (WGS) entry which is preliminary data.</text>
</comment>
<keyword evidence="2 3" id="KW-0040">ANK repeat</keyword>
<dbReference type="PROSITE" id="PS50088">
    <property type="entry name" value="ANK_REPEAT"/>
    <property type="match status" value="1"/>
</dbReference>
<dbReference type="Pfam" id="PF12796">
    <property type="entry name" value="Ank_2"/>
    <property type="match status" value="1"/>
</dbReference>